<dbReference type="PANTHER" id="PTHR10587">
    <property type="entry name" value="GLYCOSYL TRANSFERASE-RELATED"/>
    <property type="match status" value="1"/>
</dbReference>
<keyword evidence="1" id="KW-0812">Transmembrane</keyword>
<dbReference type="SUPFAM" id="SSF88713">
    <property type="entry name" value="Glycoside hydrolase/deacetylase"/>
    <property type="match status" value="1"/>
</dbReference>
<dbReference type="Pfam" id="PF16403">
    <property type="entry name" value="Bact_surface_Ig-like"/>
    <property type="match status" value="1"/>
</dbReference>
<feature type="transmembrane region" description="Helical" evidence="1">
    <location>
        <begin position="20"/>
        <end position="43"/>
    </location>
</feature>
<feature type="domain" description="NodB homology" evidence="2">
    <location>
        <begin position="271"/>
        <end position="462"/>
    </location>
</feature>
<dbReference type="Gene3D" id="2.60.40.10">
    <property type="entry name" value="Immunoglobulins"/>
    <property type="match status" value="1"/>
</dbReference>
<dbReference type="OrthoDB" id="9806342at2"/>
<keyword evidence="1" id="KW-1133">Transmembrane helix</keyword>
<dbReference type="InterPro" id="IPR050248">
    <property type="entry name" value="Polysacc_deacetylase_ArnD"/>
</dbReference>
<name>A0A5M9HZX3_9FIRM</name>
<dbReference type="PROSITE" id="PS51677">
    <property type="entry name" value="NODB"/>
    <property type="match status" value="1"/>
</dbReference>
<keyword evidence="1" id="KW-0472">Membrane</keyword>
<dbReference type="Pfam" id="PF01522">
    <property type="entry name" value="Polysacc_deac_1"/>
    <property type="match status" value="1"/>
</dbReference>
<dbReference type="InterPro" id="IPR032179">
    <property type="entry name" value="Cry22Aa_Ig-like"/>
</dbReference>
<dbReference type="CDD" id="cd10944">
    <property type="entry name" value="CE4_SmPgdA_like"/>
    <property type="match status" value="1"/>
</dbReference>
<organism evidence="3 4">
    <name type="scientific">Mediterraneibacter catenae</name>
    <dbReference type="NCBI Taxonomy" id="2594882"/>
    <lineage>
        <taxon>Bacteria</taxon>
        <taxon>Bacillati</taxon>
        <taxon>Bacillota</taxon>
        <taxon>Clostridia</taxon>
        <taxon>Lachnospirales</taxon>
        <taxon>Lachnospiraceae</taxon>
        <taxon>Mediterraneibacter</taxon>
    </lineage>
</organism>
<gene>
    <name evidence="3" type="ORF">FNY66_03795</name>
</gene>
<dbReference type="InterPro" id="IPR011330">
    <property type="entry name" value="Glyco_hydro/deAcase_b/a-brl"/>
</dbReference>
<keyword evidence="4" id="KW-1185">Reference proteome</keyword>
<dbReference type="GO" id="GO:0016810">
    <property type="term" value="F:hydrolase activity, acting on carbon-nitrogen (but not peptide) bonds"/>
    <property type="evidence" value="ECO:0007669"/>
    <property type="project" value="InterPro"/>
</dbReference>
<dbReference type="PANTHER" id="PTHR10587:SF125">
    <property type="entry name" value="POLYSACCHARIDE DEACETYLASE YHEN-RELATED"/>
    <property type="match status" value="1"/>
</dbReference>
<evidence type="ECO:0000256" key="1">
    <source>
        <dbReference type="SAM" id="Phobius"/>
    </source>
</evidence>
<accession>A0A5M9HZX3</accession>
<dbReference type="RefSeq" id="WP_087150297.1">
    <property type="nucleotide sequence ID" value="NZ_VMSO01000003.1"/>
</dbReference>
<proteinExistence type="predicted"/>
<dbReference type="GO" id="GO:0005975">
    <property type="term" value="P:carbohydrate metabolic process"/>
    <property type="evidence" value="ECO:0007669"/>
    <property type="project" value="InterPro"/>
</dbReference>
<dbReference type="Proteomes" id="UP000322025">
    <property type="component" value="Unassembled WGS sequence"/>
</dbReference>
<dbReference type="AlphaFoldDB" id="A0A5M9HZX3"/>
<sequence length="477" mass="53584">MTKKNTKKITRKRRRRRVLLLKISAIILLIPVLIASGIFAYLYTHPVKLKDTVIKHELMEPFDPWDNVKHLYFADKSDVDIKSGANIEQLGEYPVTYTCRGHEYKATVKVEDTTPPELTLKPCTTDLVEKITPDKFVKETKDLTEVSVRFKEQGAWDKEGTYDVEIAATDTSGNETVGTTTLTRKKDTTPPVVQGADNVEVMQGKTIDFEDGVTVTDDMDPKPHFSVNSDQVDFATPGTYEVTYTTKDRSGNEATTVRTVTVKKDRDYNRKVVYLTFDDGPSAHTDKILDILNKYNAKATFFVTGNNQKHNDVLKRIVDQGSVVALHTYTHNYAEVYASEEAYFKDLQKISDMVKEATGVESKLIRFPGGSSNTVSKQYSPGLMTKLTKKVQEKGYQYFDWNCDSTDASGNNIPVKTLIKNATSCSAQHINILMHDTDAKGTTVEALPDIIKHYRSQGYAFEALTVDSYPAHHSVNN</sequence>
<evidence type="ECO:0000313" key="4">
    <source>
        <dbReference type="Proteomes" id="UP000322025"/>
    </source>
</evidence>
<reference evidence="3" key="1">
    <citation type="submission" date="2019-07" db="EMBL/GenBank/DDBJ databases">
        <authorList>
            <person name="Wongkuna S."/>
            <person name="Scaria J."/>
        </authorList>
    </citation>
    <scope>NUCLEOTIDE SEQUENCE [LARGE SCALE GENOMIC DNA]</scope>
    <source>
        <strain evidence="3">SW178</strain>
    </source>
</reference>
<evidence type="ECO:0000313" key="3">
    <source>
        <dbReference type="EMBL" id="KAA8502257.1"/>
    </source>
</evidence>
<comment type="caution">
    <text evidence="3">The sequence shown here is derived from an EMBL/GenBank/DDBJ whole genome shotgun (WGS) entry which is preliminary data.</text>
</comment>
<dbReference type="InterPro" id="IPR013783">
    <property type="entry name" value="Ig-like_fold"/>
</dbReference>
<protein>
    <submittedName>
        <fullName evidence="3">Polysaccharide deacetylase family protein</fullName>
    </submittedName>
</protein>
<dbReference type="InterPro" id="IPR002509">
    <property type="entry name" value="NODB_dom"/>
</dbReference>
<dbReference type="EMBL" id="VMSO01000003">
    <property type="protein sequence ID" value="KAA8502257.1"/>
    <property type="molecule type" value="Genomic_DNA"/>
</dbReference>
<evidence type="ECO:0000259" key="2">
    <source>
        <dbReference type="PROSITE" id="PS51677"/>
    </source>
</evidence>
<dbReference type="Gene3D" id="3.20.20.370">
    <property type="entry name" value="Glycoside hydrolase/deacetylase"/>
    <property type="match status" value="1"/>
</dbReference>